<keyword evidence="1" id="KW-0175">Coiled coil</keyword>
<dbReference type="EMBL" id="U67155">
    <property type="protein sequence ID" value="AAB49632.1"/>
    <property type="molecule type" value="Genomic_DNA"/>
</dbReference>
<sequence>LEQQVPALLGYQWKVSDERAGNFARLFYRALFEPGTPSYRYLEYAFMRARRQAYEQAVQEAEARLAIADAGAPAVSVDDSLRDHSWISPVLVMQME</sequence>
<dbReference type="AlphaFoldDB" id="P72282"/>
<protein>
    <submittedName>
        <fullName evidence="2">Orf1 protein</fullName>
    </submittedName>
</protein>
<feature type="coiled-coil region" evidence="1">
    <location>
        <begin position="44"/>
        <end position="71"/>
    </location>
</feature>
<reference evidence="2" key="1">
    <citation type="journal article" date="1999" name="Photosyn. Res.">
        <title>Cloning and sequencing of the pucBA genes from two strains of Rubrivivax gelatinosus.</title>
        <authorList>
            <person name="Simmons A.E."/>
            <person name="Mackenzie C."/>
            <person name="Cogdell R.J."/>
        </authorList>
    </citation>
    <scope>NUCLEOTIDE SEQUENCE</scope>
    <source>
        <strain evidence="2">149</strain>
    </source>
</reference>
<proteinExistence type="predicted"/>
<name>P72282_RUBGE</name>
<feature type="non-terminal residue" evidence="2">
    <location>
        <position position="1"/>
    </location>
</feature>
<organism evidence="2">
    <name type="scientific">Rubrivivax gelatinosus</name>
    <name type="common">Rhodocyclus gelatinosus</name>
    <name type="synonym">Rhodopseudomonas gelatinosa</name>
    <dbReference type="NCBI Taxonomy" id="28068"/>
    <lineage>
        <taxon>Bacteria</taxon>
        <taxon>Pseudomonadati</taxon>
        <taxon>Pseudomonadota</taxon>
        <taxon>Betaproteobacteria</taxon>
        <taxon>Burkholderiales</taxon>
        <taxon>Sphaerotilaceae</taxon>
        <taxon>Rubrivivax</taxon>
    </lineage>
</organism>
<evidence type="ECO:0000313" key="2">
    <source>
        <dbReference type="EMBL" id="AAB49632.1"/>
    </source>
</evidence>
<evidence type="ECO:0000256" key="1">
    <source>
        <dbReference type="SAM" id="Coils"/>
    </source>
</evidence>
<gene>
    <name evidence="2" type="primary">orf1</name>
</gene>
<accession>P72282</accession>